<keyword evidence="2" id="KW-1185">Reference proteome</keyword>
<dbReference type="EMBL" id="CM044703">
    <property type="protein sequence ID" value="KAI5674398.1"/>
    <property type="molecule type" value="Genomic_DNA"/>
</dbReference>
<gene>
    <name evidence="1" type="ORF">M9H77_14762</name>
</gene>
<organism evidence="1 2">
    <name type="scientific">Catharanthus roseus</name>
    <name type="common">Madagascar periwinkle</name>
    <name type="synonym">Vinca rosea</name>
    <dbReference type="NCBI Taxonomy" id="4058"/>
    <lineage>
        <taxon>Eukaryota</taxon>
        <taxon>Viridiplantae</taxon>
        <taxon>Streptophyta</taxon>
        <taxon>Embryophyta</taxon>
        <taxon>Tracheophyta</taxon>
        <taxon>Spermatophyta</taxon>
        <taxon>Magnoliopsida</taxon>
        <taxon>eudicotyledons</taxon>
        <taxon>Gunneridae</taxon>
        <taxon>Pentapetalae</taxon>
        <taxon>asterids</taxon>
        <taxon>lamiids</taxon>
        <taxon>Gentianales</taxon>
        <taxon>Apocynaceae</taxon>
        <taxon>Rauvolfioideae</taxon>
        <taxon>Vinceae</taxon>
        <taxon>Catharanthinae</taxon>
        <taxon>Catharanthus</taxon>
    </lineage>
</organism>
<protein>
    <submittedName>
        <fullName evidence="1">Uncharacterized protein</fullName>
    </submittedName>
</protein>
<comment type="caution">
    <text evidence="1">The sequence shown here is derived from an EMBL/GenBank/DDBJ whole genome shotgun (WGS) entry which is preliminary data.</text>
</comment>
<evidence type="ECO:0000313" key="1">
    <source>
        <dbReference type="EMBL" id="KAI5674398.1"/>
    </source>
</evidence>
<sequence length="462" mass="51286">MKFADFEVKKICSLDCFDCLMDRICFCFRFSVLALLINSFQFHALWAIEIEFGSDTGLLTRELLKSARDPVFFDWLIRIRRRIHEYPELAFDEYQTSQFIRDELDSLGIKYQWPVAETGIVASIGSGNQPWFSLRADMDALPIQELVEWEHRSKIDGKMHACGHDAHVTMLLGAARLLQNRKDNLKGTVKLVFQPGEEGRGGAYHMLKEGVLEGVEAIFGLHVAPELQLGTIGSRPGAVLAGAGRFSATIHGIGGHAAAPHLTRDPILAASMAIIALQHVISRETDPLEARVITVGFIEGGQARNVIPEKVKFGGTFRFLTSDDFFNLQNRIKQVIETQVAVFQCSAEIDFMEEKLRAYPATINDPSMYEHARRIGNLLVGEDNVKLLPINMAAEDFSFYGQKMAATMFMIGVGNKTTMGSAKPKRLHSPHFSIDEQVLPIGAAFHAAVATAYLDAHSQSSS</sequence>
<dbReference type="Proteomes" id="UP001060085">
    <property type="component" value="Linkage Group LG03"/>
</dbReference>
<proteinExistence type="predicted"/>
<evidence type="ECO:0000313" key="2">
    <source>
        <dbReference type="Proteomes" id="UP001060085"/>
    </source>
</evidence>
<accession>A0ACC0BP85</accession>
<reference evidence="2" key="1">
    <citation type="journal article" date="2023" name="Nat. Plants">
        <title>Single-cell RNA sequencing provides a high-resolution roadmap for understanding the multicellular compartmentation of specialized metabolism.</title>
        <authorList>
            <person name="Sun S."/>
            <person name="Shen X."/>
            <person name="Li Y."/>
            <person name="Li Y."/>
            <person name="Wang S."/>
            <person name="Li R."/>
            <person name="Zhang H."/>
            <person name="Shen G."/>
            <person name="Guo B."/>
            <person name="Wei J."/>
            <person name="Xu J."/>
            <person name="St-Pierre B."/>
            <person name="Chen S."/>
            <person name="Sun C."/>
        </authorList>
    </citation>
    <scope>NUCLEOTIDE SEQUENCE [LARGE SCALE GENOMIC DNA]</scope>
</reference>
<name>A0ACC0BP85_CATRO</name>